<name>A0A844YFJ1_9SPHN</name>
<dbReference type="EMBL" id="WTYN01000001">
    <property type="protein sequence ID" value="MXO62119.1"/>
    <property type="molecule type" value="Genomic_DNA"/>
</dbReference>
<feature type="domain" description="DSBA-like thioredoxin" evidence="1">
    <location>
        <begin position="13"/>
        <end position="223"/>
    </location>
</feature>
<dbReference type="Pfam" id="PF01323">
    <property type="entry name" value="DSBA"/>
    <property type="match status" value="1"/>
</dbReference>
<evidence type="ECO:0000313" key="2">
    <source>
        <dbReference type="EMBL" id="MXO62119.1"/>
    </source>
</evidence>
<dbReference type="SUPFAM" id="SSF52833">
    <property type="entry name" value="Thioredoxin-like"/>
    <property type="match status" value="1"/>
</dbReference>
<proteinExistence type="predicted"/>
<gene>
    <name evidence="2" type="ORF">GRI48_03750</name>
</gene>
<dbReference type="PANTHER" id="PTHR13887:SF41">
    <property type="entry name" value="THIOREDOXIN SUPERFAMILY PROTEIN"/>
    <property type="match status" value="1"/>
</dbReference>
<evidence type="ECO:0000259" key="1">
    <source>
        <dbReference type="Pfam" id="PF01323"/>
    </source>
</evidence>
<dbReference type="InterPro" id="IPR001853">
    <property type="entry name" value="DSBA-like_thioredoxin_dom"/>
</dbReference>
<dbReference type="Proteomes" id="UP000445582">
    <property type="component" value="Unassembled WGS sequence"/>
</dbReference>
<dbReference type="InterPro" id="IPR036249">
    <property type="entry name" value="Thioredoxin-like_sf"/>
</dbReference>
<evidence type="ECO:0000313" key="3">
    <source>
        <dbReference type="Proteomes" id="UP000445582"/>
    </source>
</evidence>
<dbReference type="GO" id="GO:0016491">
    <property type="term" value="F:oxidoreductase activity"/>
    <property type="evidence" value="ECO:0007669"/>
    <property type="project" value="InterPro"/>
</dbReference>
<comment type="caution">
    <text evidence="2">The sequence shown here is derived from an EMBL/GenBank/DDBJ whole genome shotgun (WGS) entry which is preliminary data.</text>
</comment>
<reference evidence="2 3" key="1">
    <citation type="submission" date="2019-12" db="EMBL/GenBank/DDBJ databases">
        <title>Genomic-based taxomic classification of the family Erythrobacteraceae.</title>
        <authorList>
            <person name="Xu L."/>
        </authorList>
    </citation>
    <scope>NUCLEOTIDE SEQUENCE [LARGE SCALE GENOMIC DNA]</scope>
    <source>
        <strain evidence="2 3">MCCC 1A09965</strain>
    </source>
</reference>
<dbReference type="AlphaFoldDB" id="A0A844YFJ1"/>
<dbReference type="CDD" id="cd03024">
    <property type="entry name" value="DsbA_FrnE"/>
    <property type="match status" value="1"/>
</dbReference>
<keyword evidence="3" id="KW-1185">Reference proteome</keyword>
<dbReference type="RefSeq" id="WP_160671609.1">
    <property type="nucleotide sequence ID" value="NZ_WTYN01000001.1"/>
</dbReference>
<sequence>MTETKQDAPRKLTIDIWSDVMCPWCLIGYGQLQKGLALLDGEIEADIRWRPFELNPDMPPEGEEQAAHIQRKYRRSAEEGAAIRGQMKAIADKAGVSMEYRGEEPAPPAMMRNTFLAHKLLAHALDSYGAQKQTELKLALFEAHFNRRRDVGDRGVLLDIAEEHGLVRGAAERALDDDQLGERVRAEERAAWDMNVTGVPAMLVEGKFLIPGAQEPETYANALRRVADRFPAAA</sequence>
<dbReference type="Gene3D" id="3.40.30.10">
    <property type="entry name" value="Glutaredoxin"/>
    <property type="match status" value="1"/>
</dbReference>
<organism evidence="2 3">
    <name type="scientific">Qipengyuania oceanensis</name>
    <dbReference type="NCBI Taxonomy" id="1463597"/>
    <lineage>
        <taxon>Bacteria</taxon>
        <taxon>Pseudomonadati</taxon>
        <taxon>Pseudomonadota</taxon>
        <taxon>Alphaproteobacteria</taxon>
        <taxon>Sphingomonadales</taxon>
        <taxon>Erythrobacteraceae</taxon>
        <taxon>Qipengyuania</taxon>
    </lineage>
</organism>
<accession>A0A844YFJ1</accession>
<dbReference type="PANTHER" id="PTHR13887">
    <property type="entry name" value="GLUTATHIONE S-TRANSFERASE KAPPA"/>
    <property type="match status" value="1"/>
</dbReference>
<dbReference type="OrthoDB" id="9799122at2"/>
<protein>
    <submittedName>
        <fullName evidence="2">DsbA family oxidoreductase</fullName>
    </submittedName>
</protein>